<evidence type="ECO:0000256" key="3">
    <source>
        <dbReference type="SAM" id="MobiDB-lite"/>
    </source>
</evidence>
<dbReference type="Pfam" id="PF01255">
    <property type="entry name" value="Prenyltransf"/>
    <property type="match status" value="1"/>
</dbReference>
<dbReference type="Proteomes" id="UP000291116">
    <property type="component" value="Unassembled WGS sequence"/>
</dbReference>
<dbReference type="GO" id="GO:0045547">
    <property type="term" value="F:ditrans,polycis-polyprenyl diphosphate synthase [(2E,6E)-farnesyl diphosphate specific] activity"/>
    <property type="evidence" value="ECO:0007669"/>
    <property type="project" value="TreeGrafter"/>
</dbReference>
<gene>
    <name evidence="4" type="ORF">PSNMU_V1.4_AUG-EV-PASAV3_0072640</name>
</gene>
<proteinExistence type="inferred from homology"/>
<dbReference type="InterPro" id="IPR036424">
    <property type="entry name" value="UPP_synth-like_sf"/>
</dbReference>
<dbReference type="PANTHER" id="PTHR10291:SF43">
    <property type="entry name" value="DEHYDRODOLICHYL DIPHOSPHATE SYNTHASE COMPLEX SUBUNIT DHDDS"/>
    <property type="match status" value="1"/>
</dbReference>
<dbReference type="SUPFAM" id="SSF64005">
    <property type="entry name" value="Undecaprenyl diphosphate synthase"/>
    <property type="match status" value="2"/>
</dbReference>
<dbReference type="GO" id="GO:0016094">
    <property type="term" value="P:polyprenol biosynthetic process"/>
    <property type="evidence" value="ECO:0007669"/>
    <property type="project" value="TreeGrafter"/>
</dbReference>
<dbReference type="HAMAP" id="MF_01139">
    <property type="entry name" value="ISPT"/>
    <property type="match status" value="1"/>
</dbReference>
<name>A0A448ZEE7_9STRA</name>
<evidence type="ECO:0000313" key="5">
    <source>
        <dbReference type="Proteomes" id="UP000291116"/>
    </source>
</evidence>
<dbReference type="InterPro" id="IPR001441">
    <property type="entry name" value="UPP_synth-like"/>
</dbReference>
<feature type="compositionally biased region" description="Basic and acidic residues" evidence="3">
    <location>
        <begin position="24"/>
        <end position="47"/>
    </location>
</feature>
<accession>A0A448ZEE7</accession>
<dbReference type="AlphaFoldDB" id="A0A448ZEE7"/>
<sequence length="565" mass="62278">MKSTTHRTRLLPFCSSTANATAEHDKNDACREKKDGAWTSRPRDNHPSRVSRRRRRSWTKEERNARCSTRGRRRLLLCEGLFSERFSRGFVLVAVVLLLLHERKPLGTMPWCKDTSNAGASIHGAGLLFVRSFTSPQRSSRAHQSRQHTITISSDRLATTRIRGYLYNGAFTFSCRSTSGNNGNPREDPNTRLCWKRGKRQRLQRIHHHRQRCSTLSATVERNGSDATVAPINTTSHGPIYQAANHSQTNGSGDSRARARNNADASTGGGTVAVRDAAPAGAGVVPRHVGFICDGNGRWASQRNLPRAAGHAEGARRLVDLIQSLVDERKQQRSSNSNTNANNAIAAGGTESPRALVECLTFYAFSTENWNRSPHEISKIFEAIEVLARTFLVGRRSLLAEVEIRVLGNLDDPRVPPGLRRVLRELEAATVGDTGGGSGGGTTGGTPRLVVCLAVNYGGRRDILSACRSIATDARDGLLDPSEITESTLSERLGTGSRCDPDLVVRTGGEHRLSNFLLWEAAYAELFVVDTLWPDFSFEDGWKESLAWYAGRKRNFGGRDERPDQ</sequence>
<dbReference type="CDD" id="cd00475">
    <property type="entry name" value="Cis_IPPS"/>
    <property type="match status" value="1"/>
</dbReference>
<feature type="region of interest" description="Disordered" evidence="3">
    <location>
        <begin position="208"/>
        <end position="272"/>
    </location>
</feature>
<dbReference type="InterPro" id="IPR018520">
    <property type="entry name" value="UPP_synth-like_CS"/>
</dbReference>
<feature type="compositionally biased region" description="Polar residues" evidence="3">
    <location>
        <begin position="213"/>
        <end position="237"/>
    </location>
</feature>
<dbReference type="PANTHER" id="PTHR10291">
    <property type="entry name" value="DEHYDRODOLICHYL DIPHOSPHATE SYNTHASE FAMILY MEMBER"/>
    <property type="match status" value="1"/>
</dbReference>
<keyword evidence="2" id="KW-0808">Transferase</keyword>
<comment type="similarity">
    <text evidence="1">Belongs to the UPP synthase family.</text>
</comment>
<evidence type="ECO:0000256" key="2">
    <source>
        <dbReference type="ARBA" id="ARBA00022679"/>
    </source>
</evidence>
<dbReference type="Gene3D" id="3.40.1180.10">
    <property type="entry name" value="Decaprenyl diphosphate synthase-like"/>
    <property type="match status" value="1"/>
</dbReference>
<feature type="compositionally biased region" description="Polar residues" evidence="3">
    <location>
        <begin position="244"/>
        <end position="253"/>
    </location>
</feature>
<organism evidence="4 5">
    <name type="scientific">Pseudo-nitzschia multistriata</name>
    <dbReference type="NCBI Taxonomy" id="183589"/>
    <lineage>
        <taxon>Eukaryota</taxon>
        <taxon>Sar</taxon>
        <taxon>Stramenopiles</taxon>
        <taxon>Ochrophyta</taxon>
        <taxon>Bacillariophyta</taxon>
        <taxon>Bacillariophyceae</taxon>
        <taxon>Bacillariophycidae</taxon>
        <taxon>Bacillariales</taxon>
        <taxon>Bacillariaceae</taxon>
        <taxon>Pseudo-nitzschia</taxon>
    </lineage>
</organism>
<evidence type="ECO:0000256" key="1">
    <source>
        <dbReference type="ARBA" id="ARBA00005432"/>
    </source>
</evidence>
<reference evidence="4 5" key="1">
    <citation type="submission" date="2019-01" db="EMBL/GenBank/DDBJ databases">
        <authorList>
            <person name="Ferrante I. M."/>
        </authorList>
    </citation>
    <scope>NUCLEOTIDE SEQUENCE [LARGE SCALE GENOMIC DNA]</scope>
    <source>
        <strain evidence="4 5">B856</strain>
    </source>
</reference>
<dbReference type="OrthoDB" id="4173905at2759"/>
<dbReference type="GO" id="GO:0005783">
    <property type="term" value="C:endoplasmic reticulum"/>
    <property type="evidence" value="ECO:0007669"/>
    <property type="project" value="TreeGrafter"/>
</dbReference>
<dbReference type="PROSITE" id="PS01066">
    <property type="entry name" value="UPP_SYNTHASE"/>
    <property type="match status" value="1"/>
</dbReference>
<feature type="region of interest" description="Disordered" evidence="3">
    <location>
        <begin position="24"/>
        <end position="64"/>
    </location>
</feature>
<dbReference type="NCBIfam" id="TIGR00055">
    <property type="entry name" value="uppS"/>
    <property type="match status" value="1"/>
</dbReference>
<dbReference type="EMBL" id="CAACVS010000278">
    <property type="protein sequence ID" value="VEU40380.1"/>
    <property type="molecule type" value="Genomic_DNA"/>
</dbReference>
<evidence type="ECO:0008006" key="6">
    <source>
        <dbReference type="Google" id="ProtNLM"/>
    </source>
</evidence>
<evidence type="ECO:0000313" key="4">
    <source>
        <dbReference type="EMBL" id="VEU40380.1"/>
    </source>
</evidence>
<keyword evidence="5" id="KW-1185">Reference proteome</keyword>
<protein>
    <recommendedName>
        <fullName evidence="6">Alkyl transferase</fullName>
    </recommendedName>
</protein>